<dbReference type="SUPFAM" id="SSF49464">
    <property type="entry name" value="Carboxypeptidase regulatory domain-like"/>
    <property type="match status" value="1"/>
</dbReference>
<dbReference type="AlphaFoldDB" id="A0A386HPV8"/>
<dbReference type="Gene3D" id="2.40.170.20">
    <property type="entry name" value="TonB-dependent receptor, beta-barrel domain"/>
    <property type="match status" value="1"/>
</dbReference>
<keyword evidence="5 9" id="KW-0798">TonB box</keyword>
<dbReference type="InterPro" id="IPR012910">
    <property type="entry name" value="Plug_dom"/>
</dbReference>
<dbReference type="InterPro" id="IPR000531">
    <property type="entry name" value="Beta-barrel_TonB"/>
</dbReference>
<name>A0A386HPV8_9BACT</name>
<dbReference type="NCBIfam" id="TIGR04057">
    <property type="entry name" value="SusC_RagA_signa"/>
    <property type="match status" value="1"/>
</dbReference>
<feature type="domain" description="TonB-dependent receptor-like beta-barrel" evidence="10">
    <location>
        <begin position="528"/>
        <end position="1081"/>
    </location>
</feature>
<dbReference type="InterPro" id="IPR023996">
    <property type="entry name" value="TonB-dep_OMP_SusC/RagA"/>
</dbReference>
<dbReference type="GO" id="GO:0009279">
    <property type="term" value="C:cell outer membrane"/>
    <property type="evidence" value="ECO:0007669"/>
    <property type="project" value="UniProtKB-SubCell"/>
</dbReference>
<evidence type="ECO:0000313" key="13">
    <source>
        <dbReference type="Proteomes" id="UP000266118"/>
    </source>
</evidence>
<keyword evidence="2 8" id="KW-0813">Transport</keyword>
<evidence type="ECO:0000256" key="4">
    <source>
        <dbReference type="ARBA" id="ARBA00022692"/>
    </source>
</evidence>
<keyword evidence="6 8" id="KW-0472">Membrane</keyword>
<evidence type="ECO:0000259" key="11">
    <source>
        <dbReference type="Pfam" id="PF07715"/>
    </source>
</evidence>
<comment type="subcellular location">
    <subcellularLocation>
        <location evidence="1 8">Cell outer membrane</location>
        <topology evidence="1 8">Multi-pass membrane protein</topology>
    </subcellularLocation>
</comment>
<dbReference type="Gene3D" id="2.170.130.10">
    <property type="entry name" value="TonB-dependent receptor, plug domain"/>
    <property type="match status" value="1"/>
</dbReference>
<keyword evidence="7 8" id="KW-0998">Cell outer membrane</keyword>
<dbReference type="Pfam" id="PF13715">
    <property type="entry name" value="CarbopepD_reg_2"/>
    <property type="match status" value="1"/>
</dbReference>
<dbReference type="Proteomes" id="UP000266118">
    <property type="component" value="Chromosome"/>
</dbReference>
<dbReference type="KEGG" id="ark:D6B99_07550"/>
<dbReference type="Pfam" id="PF07715">
    <property type="entry name" value="Plug"/>
    <property type="match status" value="1"/>
</dbReference>
<dbReference type="SUPFAM" id="SSF56935">
    <property type="entry name" value="Porins"/>
    <property type="match status" value="1"/>
</dbReference>
<dbReference type="NCBIfam" id="TIGR04056">
    <property type="entry name" value="OMP_RagA_SusC"/>
    <property type="match status" value="1"/>
</dbReference>
<dbReference type="InterPro" id="IPR008969">
    <property type="entry name" value="CarboxyPept-like_regulatory"/>
</dbReference>
<evidence type="ECO:0000256" key="3">
    <source>
        <dbReference type="ARBA" id="ARBA00022452"/>
    </source>
</evidence>
<protein>
    <submittedName>
        <fullName evidence="12">SusC/RagA family TonB-linked outer membrane protein</fullName>
    </submittedName>
</protein>
<dbReference type="InterPro" id="IPR023997">
    <property type="entry name" value="TonB-dep_OMP_SusC/RagA_CS"/>
</dbReference>
<keyword evidence="13" id="KW-1185">Reference proteome</keyword>
<evidence type="ECO:0000256" key="9">
    <source>
        <dbReference type="RuleBase" id="RU003357"/>
    </source>
</evidence>
<dbReference type="RefSeq" id="WP_119986630.1">
    <property type="nucleotide sequence ID" value="NZ_CP032489.1"/>
</dbReference>
<keyword evidence="4 8" id="KW-0812">Transmembrane</keyword>
<dbReference type="EMBL" id="CP032489">
    <property type="protein sequence ID" value="AYD47471.1"/>
    <property type="molecule type" value="Genomic_DNA"/>
</dbReference>
<reference evidence="12 13" key="1">
    <citation type="submission" date="2018-09" db="EMBL/GenBank/DDBJ databases">
        <title>Arachidicoccus sp. nov., a bacterium isolated from soil.</title>
        <authorList>
            <person name="Weon H.-Y."/>
            <person name="Kwon S.-W."/>
            <person name="Lee S.A."/>
        </authorList>
    </citation>
    <scope>NUCLEOTIDE SEQUENCE [LARGE SCALE GENOMIC DNA]</scope>
    <source>
        <strain evidence="12 13">KIS59-12</strain>
    </source>
</reference>
<keyword evidence="3 8" id="KW-1134">Transmembrane beta strand</keyword>
<dbReference type="Gene3D" id="2.60.40.1120">
    <property type="entry name" value="Carboxypeptidase-like, regulatory domain"/>
    <property type="match status" value="1"/>
</dbReference>
<dbReference type="InterPro" id="IPR036942">
    <property type="entry name" value="Beta-barrel_TonB_sf"/>
</dbReference>
<sequence>MKRNYQNWHYIKLLFLLSFFIFCNIANGQARLPEEKTITLQQKNIPLEKAIHMVQLQSGISIFYSNQLLNGKEGVNLDYQDAPLYKVLDDLFKKRGFDWQYYADKNTILIKPAKKNNSKSSVSKSEFVTTGQAHIEQFNIQGRVTDENGNPLPSVSVVIPGTPLGAMTNTKGEYFFEDAPENADLVISYVGYIEKRMHIQGRNVINVILTESVNELNKAVVIGYGKTTKRFNTGSVATIDADIIAKQPIANVMTALPGRVAGVQITQNNGVPGSNTQIQIRGQGSLNSGTIPLYVIDGVPYSNFNGAQPATDNLDAWGISSANGGTSPFSSINPDDIESISILKDADATAIYGARGANGVVLITTKSGKSGKSKVDVNVYTGTGKVGHFIPMLNTQQYLALRKEAFANDGISPDKASSRPLDLLDWDQNAYTNWQKYLIGGTAHSTNAEISYSGGNENTQYRLSGSYRNDGTVYPGDNWKDSRVTSRFSLDHHSTNNKFGFNFSTSYSYENSFLPSSDITSLYTLPPNYPSMLKDSTGKLIWYPGFTNPLSYLEQPDRSVTTNLISNLTLRYTIIPGLNLKLNSGYTNIVLDQKSAKPASAQNPAYNPVSSAYFSNNKIENWIIEPTVDYSFNIGKGKFNALAGGTFQQNISQTNSTKGTNYSSDLLLGSLAGAGLITSYYPNYSKYKFASMYGRANYNWDSKYLINATFRRDGSSRFGPNNRFGNFWAIGAGWIFSEENFVKDNLPFLSFGKLRGSYGLTGNDQIPNYIYLPLYSLISTPYQQQTGMYETTSPNPNIQWETDRKLEMALELGFLKDRILFTGSYYRDRSGNQLTYLSLPTQTGFNSYMANIPAVIQNKGIELTINTKNILTKNFQWYSSLNITIPQNKLLSFPGLENSFYSNSYVIGQPINLTRLYHYTGIDPQTGFPQYATKAGTGIPDYNTDRIIAPVGHPFYGGLSNDFTYKQWSLSVFVQFQHQNGFTNSVSYSPIGRGMTNLNTSVLNRWQKPGDVNTLYPAASANAGTPIANAYGYYYGGSDAFWGDASWLKIRSASLSYSFGKKLISSWGLSTLRLYAEGQNLFTLNRNKYQFDPETNVPGGPPGLGTGQYAAVPPLRTLVVGINVSF</sequence>
<evidence type="ECO:0000256" key="2">
    <source>
        <dbReference type="ARBA" id="ARBA00022448"/>
    </source>
</evidence>
<evidence type="ECO:0000256" key="1">
    <source>
        <dbReference type="ARBA" id="ARBA00004571"/>
    </source>
</evidence>
<feature type="domain" description="TonB-dependent receptor plug" evidence="11">
    <location>
        <begin position="230"/>
        <end position="360"/>
    </location>
</feature>
<evidence type="ECO:0000256" key="7">
    <source>
        <dbReference type="ARBA" id="ARBA00023237"/>
    </source>
</evidence>
<comment type="similarity">
    <text evidence="8 9">Belongs to the TonB-dependent receptor family.</text>
</comment>
<evidence type="ECO:0000259" key="10">
    <source>
        <dbReference type="Pfam" id="PF00593"/>
    </source>
</evidence>
<evidence type="ECO:0000256" key="5">
    <source>
        <dbReference type="ARBA" id="ARBA00023077"/>
    </source>
</evidence>
<accession>A0A386HPV8</accession>
<evidence type="ECO:0000256" key="8">
    <source>
        <dbReference type="PROSITE-ProRule" id="PRU01360"/>
    </source>
</evidence>
<dbReference type="PROSITE" id="PS52016">
    <property type="entry name" value="TONB_DEPENDENT_REC_3"/>
    <property type="match status" value="1"/>
</dbReference>
<organism evidence="12 13">
    <name type="scientific">Arachidicoccus soli</name>
    <dbReference type="NCBI Taxonomy" id="2341117"/>
    <lineage>
        <taxon>Bacteria</taxon>
        <taxon>Pseudomonadati</taxon>
        <taxon>Bacteroidota</taxon>
        <taxon>Chitinophagia</taxon>
        <taxon>Chitinophagales</taxon>
        <taxon>Chitinophagaceae</taxon>
        <taxon>Arachidicoccus</taxon>
    </lineage>
</organism>
<evidence type="ECO:0000313" key="12">
    <source>
        <dbReference type="EMBL" id="AYD47471.1"/>
    </source>
</evidence>
<evidence type="ECO:0000256" key="6">
    <source>
        <dbReference type="ARBA" id="ARBA00023136"/>
    </source>
</evidence>
<dbReference type="InterPro" id="IPR037066">
    <property type="entry name" value="Plug_dom_sf"/>
</dbReference>
<dbReference type="OrthoDB" id="9768177at2"/>
<dbReference type="InterPro" id="IPR039426">
    <property type="entry name" value="TonB-dep_rcpt-like"/>
</dbReference>
<proteinExistence type="inferred from homology"/>
<gene>
    <name evidence="12" type="ORF">D6B99_07550</name>
</gene>
<dbReference type="Pfam" id="PF00593">
    <property type="entry name" value="TonB_dep_Rec_b-barrel"/>
    <property type="match status" value="1"/>
</dbReference>